<gene>
    <name evidence="1" type="ORF">HYN43_010225</name>
</gene>
<proteinExistence type="predicted"/>
<dbReference type="Proteomes" id="UP000270046">
    <property type="component" value="Chromosome"/>
</dbReference>
<sequence length="101" mass="11987">MDNNPEDFATLFLRKGSLAMPKLIENLKVSVIRIDHLLRDFGHNTKEEILSISRFKRSAQPKSVWLHHYMINYFLRNLKCFRSFDFAIDCVIEIKCLSQNR</sequence>
<reference evidence="1 2" key="1">
    <citation type="submission" date="2018-10" db="EMBL/GenBank/DDBJ databases">
        <title>Genome sequencing of Mucilaginibacter sp. HYN0043.</title>
        <authorList>
            <person name="Kim M."/>
            <person name="Yi H."/>
        </authorList>
    </citation>
    <scope>NUCLEOTIDE SEQUENCE [LARGE SCALE GENOMIC DNA]</scope>
    <source>
        <strain evidence="1 2">HYN0043</strain>
    </source>
</reference>
<name>A0A494VXC2_9SPHI</name>
<accession>A0A494VXC2</accession>
<evidence type="ECO:0000313" key="1">
    <source>
        <dbReference type="EMBL" id="AYL95642.1"/>
    </source>
</evidence>
<protein>
    <submittedName>
        <fullName evidence="1">Uncharacterized protein</fullName>
    </submittedName>
</protein>
<keyword evidence="2" id="KW-1185">Reference proteome</keyword>
<dbReference type="EMBL" id="CP032869">
    <property type="protein sequence ID" value="AYL95642.1"/>
    <property type="molecule type" value="Genomic_DNA"/>
</dbReference>
<dbReference type="KEGG" id="muh:HYN43_010225"/>
<dbReference type="AlphaFoldDB" id="A0A494VXC2"/>
<evidence type="ECO:0000313" key="2">
    <source>
        <dbReference type="Proteomes" id="UP000270046"/>
    </source>
</evidence>
<organism evidence="1 2">
    <name type="scientific">Mucilaginibacter celer</name>
    <dbReference type="NCBI Taxonomy" id="2305508"/>
    <lineage>
        <taxon>Bacteria</taxon>
        <taxon>Pseudomonadati</taxon>
        <taxon>Bacteroidota</taxon>
        <taxon>Sphingobacteriia</taxon>
        <taxon>Sphingobacteriales</taxon>
        <taxon>Sphingobacteriaceae</taxon>
        <taxon>Mucilaginibacter</taxon>
    </lineage>
</organism>